<gene>
    <name evidence="1" type="ORF">LCGC14_1131710</name>
</gene>
<sequence length="72" mass="8401">MAARRVEVGEKIRIRHGDRKGKLGVVTAHERRKTQTRLWNGQVEIKTHLTYCVEFDEDISPRRVPGSYLELI</sequence>
<evidence type="ECO:0008006" key="2">
    <source>
        <dbReference type="Google" id="ProtNLM"/>
    </source>
</evidence>
<evidence type="ECO:0000313" key="1">
    <source>
        <dbReference type="EMBL" id="KKN01043.1"/>
    </source>
</evidence>
<reference evidence="1" key="1">
    <citation type="journal article" date="2015" name="Nature">
        <title>Complex archaea that bridge the gap between prokaryotes and eukaryotes.</title>
        <authorList>
            <person name="Spang A."/>
            <person name="Saw J.H."/>
            <person name="Jorgensen S.L."/>
            <person name="Zaremba-Niedzwiedzka K."/>
            <person name="Martijn J."/>
            <person name="Lind A.E."/>
            <person name="van Eijk R."/>
            <person name="Schleper C."/>
            <person name="Guy L."/>
            <person name="Ettema T.J."/>
        </authorList>
    </citation>
    <scope>NUCLEOTIDE SEQUENCE</scope>
</reference>
<comment type="caution">
    <text evidence="1">The sequence shown here is derived from an EMBL/GenBank/DDBJ whole genome shotgun (WGS) entry which is preliminary data.</text>
</comment>
<dbReference type="EMBL" id="LAZR01005305">
    <property type="protein sequence ID" value="KKN01043.1"/>
    <property type="molecule type" value="Genomic_DNA"/>
</dbReference>
<organism evidence="1">
    <name type="scientific">marine sediment metagenome</name>
    <dbReference type="NCBI Taxonomy" id="412755"/>
    <lineage>
        <taxon>unclassified sequences</taxon>
        <taxon>metagenomes</taxon>
        <taxon>ecological metagenomes</taxon>
    </lineage>
</organism>
<accession>A0A0F9Q6N8</accession>
<proteinExistence type="predicted"/>
<name>A0A0F9Q6N8_9ZZZZ</name>
<dbReference type="AlphaFoldDB" id="A0A0F9Q6N8"/>
<protein>
    <recommendedName>
        <fullName evidence="2">KOW domain-containing protein</fullName>
    </recommendedName>
</protein>